<keyword evidence="3" id="KW-1185">Reference proteome</keyword>
<dbReference type="EMBL" id="CAKXAJ010025084">
    <property type="protein sequence ID" value="CAH2234792.1"/>
    <property type="molecule type" value="Genomic_DNA"/>
</dbReference>
<gene>
    <name evidence="2" type="primary">jg13215</name>
    <name evidence="2" type="ORF">PAEG_LOCUS12539</name>
</gene>
<feature type="region of interest" description="Disordered" evidence="1">
    <location>
        <begin position="1"/>
        <end position="20"/>
    </location>
</feature>
<dbReference type="OrthoDB" id="47059at2759"/>
<name>A0A8S4RD59_9NEOP</name>
<proteinExistence type="predicted"/>
<evidence type="ECO:0000313" key="3">
    <source>
        <dbReference type="Proteomes" id="UP000838756"/>
    </source>
</evidence>
<reference evidence="2" key="1">
    <citation type="submission" date="2022-03" db="EMBL/GenBank/DDBJ databases">
        <authorList>
            <person name="Lindestad O."/>
        </authorList>
    </citation>
    <scope>NUCLEOTIDE SEQUENCE</scope>
</reference>
<dbReference type="AlphaFoldDB" id="A0A8S4RD59"/>
<organism evidence="2 3">
    <name type="scientific">Pararge aegeria aegeria</name>
    <dbReference type="NCBI Taxonomy" id="348720"/>
    <lineage>
        <taxon>Eukaryota</taxon>
        <taxon>Metazoa</taxon>
        <taxon>Ecdysozoa</taxon>
        <taxon>Arthropoda</taxon>
        <taxon>Hexapoda</taxon>
        <taxon>Insecta</taxon>
        <taxon>Pterygota</taxon>
        <taxon>Neoptera</taxon>
        <taxon>Endopterygota</taxon>
        <taxon>Lepidoptera</taxon>
        <taxon>Glossata</taxon>
        <taxon>Ditrysia</taxon>
        <taxon>Papilionoidea</taxon>
        <taxon>Nymphalidae</taxon>
        <taxon>Satyrinae</taxon>
        <taxon>Satyrini</taxon>
        <taxon>Parargina</taxon>
        <taxon>Pararge</taxon>
    </lineage>
</organism>
<feature type="region of interest" description="Disordered" evidence="1">
    <location>
        <begin position="31"/>
        <end position="72"/>
    </location>
</feature>
<protein>
    <submittedName>
        <fullName evidence="2">Jg13215 protein</fullName>
    </submittedName>
</protein>
<accession>A0A8S4RD59</accession>
<comment type="caution">
    <text evidence="2">The sequence shown here is derived from an EMBL/GenBank/DDBJ whole genome shotgun (WGS) entry which is preliminary data.</text>
</comment>
<feature type="compositionally biased region" description="Basic and acidic residues" evidence="1">
    <location>
        <begin position="1"/>
        <end position="12"/>
    </location>
</feature>
<evidence type="ECO:0000313" key="2">
    <source>
        <dbReference type="EMBL" id="CAH2234792.1"/>
    </source>
</evidence>
<sequence length="72" mass="7903">MRRSVGELDRRYRYSSASREAAVEIGRAHSSEKRMDVGVQRCWNGDGKRVNGTQRGGQTTSSESLKTSGTGP</sequence>
<dbReference type="Proteomes" id="UP000838756">
    <property type="component" value="Unassembled WGS sequence"/>
</dbReference>
<evidence type="ECO:0000256" key="1">
    <source>
        <dbReference type="SAM" id="MobiDB-lite"/>
    </source>
</evidence>
<feature type="compositionally biased region" description="Polar residues" evidence="1">
    <location>
        <begin position="51"/>
        <end position="72"/>
    </location>
</feature>